<evidence type="ECO:0000259" key="6">
    <source>
        <dbReference type="Pfam" id="PF08281"/>
    </source>
</evidence>
<dbReference type="PANTHER" id="PTHR43133">
    <property type="entry name" value="RNA POLYMERASE ECF-TYPE SIGMA FACTO"/>
    <property type="match status" value="1"/>
</dbReference>
<dbReference type="CDD" id="cd06171">
    <property type="entry name" value="Sigma70_r4"/>
    <property type="match status" value="1"/>
</dbReference>
<dbReference type="PANTHER" id="PTHR43133:SF46">
    <property type="entry name" value="RNA POLYMERASE SIGMA-70 FACTOR ECF SUBFAMILY"/>
    <property type="match status" value="1"/>
</dbReference>
<keyword evidence="8" id="KW-1185">Reference proteome</keyword>
<accession>A0A1H7AH29</accession>
<protein>
    <submittedName>
        <fullName evidence="7">RNA polymerase sigma-70 factor, ECF subfamily</fullName>
    </submittedName>
</protein>
<reference evidence="7 8" key="1">
    <citation type="submission" date="2016-10" db="EMBL/GenBank/DDBJ databases">
        <authorList>
            <person name="de Groot N.N."/>
        </authorList>
    </citation>
    <scope>NUCLEOTIDE SEQUENCE [LARGE SCALE GENOMIC DNA]</scope>
    <source>
        <strain evidence="7 8">DSM 19938</strain>
    </source>
</reference>
<dbReference type="Pfam" id="PF04542">
    <property type="entry name" value="Sigma70_r2"/>
    <property type="match status" value="1"/>
</dbReference>
<gene>
    <name evidence="7" type="ORF">SAMN04487995_5741</name>
</gene>
<dbReference type="Proteomes" id="UP000199532">
    <property type="component" value="Unassembled WGS sequence"/>
</dbReference>
<name>A0A1H7AH29_9BACT</name>
<dbReference type="Gene3D" id="1.10.1740.10">
    <property type="match status" value="1"/>
</dbReference>
<dbReference type="SUPFAM" id="SSF88946">
    <property type="entry name" value="Sigma2 domain of RNA polymerase sigma factors"/>
    <property type="match status" value="1"/>
</dbReference>
<dbReference type="RefSeq" id="WP_177197148.1">
    <property type="nucleotide sequence ID" value="NZ_FNXY01000010.1"/>
</dbReference>
<dbReference type="InterPro" id="IPR014284">
    <property type="entry name" value="RNA_pol_sigma-70_dom"/>
</dbReference>
<comment type="similarity">
    <text evidence="1">Belongs to the sigma-70 factor family. ECF subfamily.</text>
</comment>
<dbReference type="InterPro" id="IPR039425">
    <property type="entry name" value="RNA_pol_sigma-70-like"/>
</dbReference>
<evidence type="ECO:0000256" key="2">
    <source>
        <dbReference type="ARBA" id="ARBA00023015"/>
    </source>
</evidence>
<dbReference type="NCBIfam" id="TIGR02937">
    <property type="entry name" value="sigma70-ECF"/>
    <property type="match status" value="1"/>
</dbReference>
<evidence type="ECO:0000313" key="8">
    <source>
        <dbReference type="Proteomes" id="UP000199532"/>
    </source>
</evidence>
<dbReference type="GO" id="GO:0003677">
    <property type="term" value="F:DNA binding"/>
    <property type="evidence" value="ECO:0007669"/>
    <property type="project" value="InterPro"/>
</dbReference>
<dbReference type="GO" id="GO:0016987">
    <property type="term" value="F:sigma factor activity"/>
    <property type="evidence" value="ECO:0007669"/>
    <property type="project" value="UniProtKB-KW"/>
</dbReference>
<feature type="domain" description="RNA polymerase sigma factor 70 region 4 type 2" evidence="6">
    <location>
        <begin position="122"/>
        <end position="169"/>
    </location>
</feature>
<proteinExistence type="inferred from homology"/>
<dbReference type="InterPro" id="IPR013324">
    <property type="entry name" value="RNA_pol_sigma_r3/r4-like"/>
</dbReference>
<dbReference type="STRING" id="408657.SAMN04487995_5741"/>
<dbReference type="EMBL" id="FNXY01000010">
    <property type="protein sequence ID" value="SEJ64953.1"/>
    <property type="molecule type" value="Genomic_DNA"/>
</dbReference>
<feature type="domain" description="RNA polymerase sigma-70 region 2" evidence="5">
    <location>
        <begin position="27"/>
        <end position="91"/>
    </location>
</feature>
<organism evidence="7 8">
    <name type="scientific">Dyadobacter koreensis</name>
    <dbReference type="NCBI Taxonomy" id="408657"/>
    <lineage>
        <taxon>Bacteria</taxon>
        <taxon>Pseudomonadati</taxon>
        <taxon>Bacteroidota</taxon>
        <taxon>Cytophagia</taxon>
        <taxon>Cytophagales</taxon>
        <taxon>Spirosomataceae</taxon>
        <taxon>Dyadobacter</taxon>
    </lineage>
</organism>
<dbReference type="Pfam" id="PF08281">
    <property type="entry name" value="Sigma70_r4_2"/>
    <property type="match status" value="1"/>
</dbReference>
<dbReference type="InterPro" id="IPR036388">
    <property type="entry name" value="WH-like_DNA-bd_sf"/>
</dbReference>
<evidence type="ECO:0000313" key="7">
    <source>
        <dbReference type="EMBL" id="SEJ64953.1"/>
    </source>
</evidence>
<keyword evidence="4" id="KW-0804">Transcription</keyword>
<dbReference type="InterPro" id="IPR007627">
    <property type="entry name" value="RNA_pol_sigma70_r2"/>
</dbReference>
<evidence type="ECO:0000256" key="4">
    <source>
        <dbReference type="ARBA" id="ARBA00023163"/>
    </source>
</evidence>
<evidence type="ECO:0000256" key="1">
    <source>
        <dbReference type="ARBA" id="ARBA00010641"/>
    </source>
</evidence>
<dbReference type="Gene3D" id="1.10.10.10">
    <property type="entry name" value="Winged helix-like DNA-binding domain superfamily/Winged helix DNA-binding domain"/>
    <property type="match status" value="1"/>
</dbReference>
<evidence type="ECO:0000256" key="3">
    <source>
        <dbReference type="ARBA" id="ARBA00023082"/>
    </source>
</evidence>
<dbReference type="InterPro" id="IPR013325">
    <property type="entry name" value="RNA_pol_sigma_r2"/>
</dbReference>
<keyword evidence="3" id="KW-0731">Sigma factor</keyword>
<dbReference type="SUPFAM" id="SSF88659">
    <property type="entry name" value="Sigma3 and sigma4 domains of RNA polymerase sigma factors"/>
    <property type="match status" value="1"/>
</dbReference>
<keyword evidence="2" id="KW-0805">Transcription regulation</keyword>
<sequence>MADTIQHEQHLLYALSQSDECAFAEIYKTYWKLLHDTAYKRLGDEDQAKDVVQDIFVKLWDQRETLAIDNLKAYLQTAARYQVYNLISKQQVNDTYFKYLSSFEASFASADQNVIYSELQEKFGSVLNKMPVKRREVFDLRYEEGLTTQAIADKLQITQKTVQNQLIKAVDTIKEALLTIFILVGFLFQ</sequence>
<evidence type="ECO:0000259" key="5">
    <source>
        <dbReference type="Pfam" id="PF04542"/>
    </source>
</evidence>
<dbReference type="AlphaFoldDB" id="A0A1H7AH29"/>
<dbReference type="GO" id="GO:0006352">
    <property type="term" value="P:DNA-templated transcription initiation"/>
    <property type="evidence" value="ECO:0007669"/>
    <property type="project" value="InterPro"/>
</dbReference>
<dbReference type="InterPro" id="IPR013249">
    <property type="entry name" value="RNA_pol_sigma70_r4_t2"/>
</dbReference>